<evidence type="ECO:0000313" key="2">
    <source>
        <dbReference type="Proteomes" id="UP000504634"/>
    </source>
</evidence>
<reference evidence="3" key="1">
    <citation type="submission" date="2025-08" db="UniProtKB">
        <authorList>
            <consortium name="RefSeq"/>
        </authorList>
    </citation>
    <scope>IDENTIFICATION</scope>
    <source>
        <strain evidence="3">11010-0011.00</strain>
        <tissue evidence="3">Whole body</tissue>
    </source>
</reference>
<feature type="compositionally biased region" description="Basic and acidic residues" evidence="1">
    <location>
        <begin position="79"/>
        <end position="97"/>
    </location>
</feature>
<accession>A0A6J2U4A4</accession>
<keyword evidence="2" id="KW-1185">Reference proteome</keyword>
<protein>
    <submittedName>
        <fullName evidence="3">Uncharacterized protein LOC115629606</fullName>
    </submittedName>
</protein>
<feature type="compositionally biased region" description="Basic residues" evidence="1">
    <location>
        <begin position="204"/>
        <end position="214"/>
    </location>
</feature>
<sequence>MDAKSPEIQFEESSQAAADLEDATVGSKRKFELALSMNSGDSGPRDGSKKPRTADFGDSLGNGEESDQDMKNTTPEQGPVEKSEDKPMLESAKKAEESSVEEPEEKAMSGLPENAEEPKNEASPGELEGAAGTDGTNKELNENLGETTDDVAVEGTKDKVVCDVAGKAKADNSIFNGSENQEPNFVVPDAKATKNGPKSENAKGGKRKNKKRSL</sequence>
<dbReference type="Proteomes" id="UP000504634">
    <property type="component" value="Unplaced"/>
</dbReference>
<name>A0A6J2U4A4_DROLE</name>
<feature type="compositionally biased region" description="Basic and acidic residues" evidence="1">
    <location>
        <begin position="43"/>
        <end position="55"/>
    </location>
</feature>
<feature type="compositionally biased region" description="Polar residues" evidence="1">
    <location>
        <begin position="173"/>
        <end position="183"/>
    </location>
</feature>
<gene>
    <name evidence="3" type="primary">LOC115629606</name>
</gene>
<feature type="region of interest" description="Disordered" evidence="1">
    <location>
        <begin position="1"/>
        <end position="152"/>
    </location>
</feature>
<evidence type="ECO:0000256" key="1">
    <source>
        <dbReference type="SAM" id="MobiDB-lite"/>
    </source>
</evidence>
<organism evidence="2 3">
    <name type="scientific">Drosophila lebanonensis</name>
    <name type="common">Fruit fly</name>
    <name type="synonym">Scaptodrosophila lebanonensis</name>
    <dbReference type="NCBI Taxonomy" id="7225"/>
    <lineage>
        <taxon>Eukaryota</taxon>
        <taxon>Metazoa</taxon>
        <taxon>Ecdysozoa</taxon>
        <taxon>Arthropoda</taxon>
        <taxon>Hexapoda</taxon>
        <taxon>Insecta</taxon>
        <taxon>Pterygota</taxon>
        <taxon>Neoptera</taxon>
        <taxon>Endopterygota</taxon>
        <taxon>Diptera</taxon>
        <taxon>Brachycera</taxon>
        <taxon>Muscomorpha</taxon>
        <taxon>Ephydroidea</taxon>
        <taxon>Drosophilidae</taxon>
        <taxon>Scaptodrosophila</taxon>
    </lineage>
</organism>
<proteinExistence type="predicted"/>
<feature type="region of interest" description="Disordered" evidence="1">
    <location>
        <begin position="173"/>
        <end position="214"/>
    </location>
</feature>
<dbReference type="GeneID" id="115629606"/>
<dbReference type="RefSeq" id="XP_030381962.1">
    <property type="nucleotide sequence ID" value="XM_030526102.1"/>
</dbReference>
<dbReference type="AlphaFoldDB" id="A0A6J2U4A4"/>
<evidence type="ECO:0000313" key="3">
    <source>
        <dbReference type="RefSeq" id="XP_030381962.1"/>
    </source>
</evidence>